<dbReference type="Gene3D" id="3.40.630.30">
    <property type="match status" value="1"/>
</dbReference>
<comment type="caution">
    <text evidence="1">The sequence shown here is derived from an EMBL/GenBank/DDBJ whole genome shotgun (WGS) entry which is preliminary data.</text>
</comment>
<dbReference type="InterPro" id="IPR016181">
    <property type="entry name" value="Acyl_CoA_acyltransferase"/>
</dbReference>
<dbReference type="InterPro" id="IPR022484">
    <property type="entry name" value="PEP-CTERM/exosrtase_acylTfrase"/>
</dbReference>
<dbReference type="NCBIfam" id="TIGR03694">
    <property type="entry name" value="exosort_acyl"/>
    <property type="match status" value="1"/>
</dbReference>
<organism evidence="1 2">
    <name type="scientific">Pseudoduganella violacea</name>
    <dbReference type="NCBI Taxonomy" id="1715466"/>
    <lineage>
        <taxon>Bacteria</taxon>
        <taxon>Pseudomonadati</taxon>
        <taxon>Pseudomonadota</taxon>
        <taxon>Betaproteobacteria</taxon>
        <taxon>Burkholderiales</taxon>
        <taxon>Oxalobacteraceae</taxon>
        <taxon>Telluria group</taxon>
        <taxon>Pseudoduganella</taxon>
    </lineage>
</organism>
<reference evidence="1 2" key="1">
    <citation type="submission" date="2020-08" db="EMBL/GenBank/DDBJ databases">
        <title>Genomic Encyclopedia of Type Strains, Phase III (KMG-III): the genomes of soil and plant-associated and newly described type strains.</title>
        <authorList>
            <person name="Whitman W."/>
        </authorList>
    </citation>
    <scope>NUCLEOTIDE SEQUENCE [LARGE SCALE GENOMIC DNA]</scope>
    <source>
        <strain evidence="1 2">CECT 8897</strain>
    </source>
</reference>
<dbReference type="EMBL" id="JACHXD010000001">
    <property type="protein sequence ID" value="MBB3117071.1"/>
    <property type="molecule type" value="Genomic_DNA"/>
</dbReference>
<keyword evidence="2" id="KW-1185">Reference proteome</keyword>
<dbReference type="Pfam" id="PF13444">
    <property type="entry name" value="Acetyltransf_5"/>
    <property type="match status" value="1"/>
</dbReference>
<dbReference type="SUPFAM" id="SSF55729">
    <property type="entry name" value="Acyl-CoA N-acyltransferases (Nat)"/>
    <property type="match status" value="1"/>
</dbReference>
<dbReference type="AlphaFoldDB" id="A0A7W5B5Z3"/>
<protein>
    <submittedName>
        <fullName evidence="1">N-acyl amino acid synthase of PEP-CTERM/exosortase system</fullName>
    </submittedName>
</protein>
<gene>
    <name evidence="1" type="ORF">FHS03_000090</name>
</gene>
<name>A0A7W5B5Z3_9BURK</name>
<evidence type="ECO:0000313" key="1">
    <source>
        <dbReference type="EMBL" id="MBB3117071.1"/>
    </source>
</evidence>
<evidence type="ECO:0000313" key="2">
    <source>
        <dbReference type="Proteomes" id="UP000541535"/>
    </source>
</evidence>
<proteinExistence type="predicted"/>
<sequence length="275" mass="31635">MMVQFGPKKPESALPLSREEYSALADGSAANHKIFRSFRGGALGAVPPEIFKLRYEVYCLEYAFLRPEASNDGLEQDEYEECSTHFAAYASDETLIGTVRLVQPERAQCYPLELHCHLFAGHEMPPRHLMAEISRLIVRKGHRRQRADSLYGVPGAERREHDNWLRNLGRRAHDRESPMLLFGLYREMYRHSLASGIRYWLAAMERSLARSLQRMGFAFNAIGPQTDYYGAVTPYLLDLRRLELHLAQHNPALSAWFTEPAGNPHYRRHMPPLPE</sequence>
<accession>A0A7W5B5Z3</accession>
<dbReference type="Proteomes" id="UP000541535">
    <property type="component" value="Unassembled WGS sequence"/>
</dbReference>